<dbReference type="Proteomes" id="UP001500582">
    <property type="component" value="Unassembled WGS sequence"/>
</dbReference>
<keyword evidence="3" id="KW-1185">Reference proteome</keyword>
<evidence type="ECO:0008006" key="4">
    <source>
        <dbReference type="Google" id="ProtNLM"/>
    </source>
</evidence>
<feature type="signal peptide" evidence="1">
    <location>
        <begin position="1"/>
        <end position="24"/>
    </location>
</feature>
<reference evidence="3" key="1">
    <citation type="journal article" date="2019" name="Int. J. Syst. Evol. Microbiol.">
        <title>The Global Catalogue of Microorganisms (GCM) 10K type strain sequencing project: providing services to taxonomists for standard genome sequencing and annotation.</title>
        <authorList>
            <consortium name="The Broad Institute Genomics Platform"/>
            <consortium name="The Broad Institute Genome Sequencing Center for Infectious Disease"/>
            <person name="Wu L."/>
            <person name="Ma J."/>
        </authorList>
    </citation>
    <scope>NUCLEOTIDE SEQUENCE [LARGE SCALE GENOMIC DNA]</scope>
    <source>
        <strain evidence="3">JCM 17705</strain>
    </source>
</reference>
<dbReference type="InterPro" id="IPR017850">
    <property type="entry name" value="Alkaline_phosphatase_core_sf"/>
</dbReference>
<dbReference type="Gene3D" id="2.60.120.200">
    <property type="match status" value="1"/>
</dbReference>
<evidence type="ECO:0000313" key="2">
    <source>
        <dbReference type="EMBL" id="GAA4319720.1"/>
    </source>
</evidence>
<comment type="caution">
    <text evidence="2">The sequence shown here is derived from an EMBL/GenBank/DDBJ whole genome shotgun (WGS) entry which is preliminary data.</text>
</comment>
<name>A0ABP8G8X5_9SPHI</name>
<proteinExistence type="predicted"/>
<evidence type="ECO:0000256" key="1">
    <source>
        <dbReference type="SAM" id="SignalP"/>
    </source>
</evidence>
<feature type="chain" id="PRO_5047319570" description="Type I phosphodiesterase/nucleotide pyrophosphatase" evidence="1">
    <location>
        <begin position="25"/>
        <end position="545"/>
    </location>
</feature>
<keyword evidence="1" id="KW-0732">Signal</keyword>
<sequence length="545" mass="58947">MKRIFKYSCLILAIFLGAGEGAYAQTAKTKKILVIGVDGIINTAIDYAATPGIDKITADASYSMNGYGGIPAFSSSGWATMLTGVSSDKHGVTINKSYSGNKFTQYPSVVARIKTGAPSIVVASIVRTPEINTLLNQAADQKFQYGTDEEVYKKAAELVKQADMGAVFVQFSSPAEVGEQVGFQLRQARYVLAIQKIDEYVAGLNAAIEARTGYANEDWDIFLASTYGGTESGVPQSTSPEEINVPIILSGSELDNKELVGASLAPRENADNILTINKASSGDRTYVRVPIKGTPLQGMNKFTIETWVKAGANTSDPSIIGDKNWDSGGLPGYTICRSGSTWKINIANKKSERYDIGSTKALEDGNWHHLAVTFDKTKVCAVYQDGVKVAESTLTYKDGDNMASPYDYLCLGQDGTQTYSGGAPNWAGSFNEVRIWTDVLSAATIQKYMYLRNIETSDHPNKASLNLYLKMDDVRGTIVKDYSGKGNNGELVGPASERHPYYPIGLTDVSVNILSHLGMRADGSWGLEGSVLKSNVPYRLFKVNN</sequence>
<dbReference type="Pfam" id="PF01663">
    <property type="entry name" value="Phosphodiest"/>
    <property type="match status" value="1"/>
</dbReference>
<dbReference type="SUPFAM" id="SSF49899">
    <property type="entry name" value="Concanavalin A-like lectins/glucanases"/>
    <property type="match status" value="1"/>
</dbReference>
<dbReference type="InterPro" id="IPR013320">
    <property type="entry name" value="ConA-like_dom_sf"/>
</dbReference>
<dbReference type="Gene3D" id="3.40.720.10">
    <property type="entry name" value="Alkaline Phosphatase, subunit A"/>
    <property type="match status" value="1"/>
</dbReference>
<gene>
    <name evidence="2" type="ORF">GCM10023149_18590</name>
</gene>
<dbReference type="SUPFAM" id="SSF53649">
    <property type="entry name" value="Alkaline phosphatase-like"/>
    <property type="match status" value="1"/>
</dbReference>
<protein>
    <recommendedName>
        <fullName evidence="4">Type I phosphodiesterase/nucleotide pyrophosphatase</fullName>
    </recommendedName>
</protein>
<dbReference type="InterPro" id="IPR002591">
    <property type="entry name" value="Phosphodiest/P_Trfase"/>
</dbReference>
<dbReference type="EMBL" id="BAABFT010000004">
    <property type="protein sequence ID" value="GAA4319720.1"/>
    <property type="molecule type" value="Genomic_DNA"/>
</dbReference>
<accession>A0ABP8G8X5</accession>
<organism evidence="2 3">
    <name type="scientific">Mucilaginibacter gynuensis</name>
    <dbReference type="NCBI Taxonomy" id="1302236"/>
    <lineage>
        <taxon>Bacteria</taxon>
        <taxon>Pseudomonadati</taxon>
        <taxon>Bacteroidota</taxon>
        <taxon>Sphingobacteriia</taxon>
        <taxon>Sphingobacteriales</taxon>
        <taxon>Sphingobacteriaceae</taxon>
        <taxon>Mucilaginibacter</taxon>
    </lineage>
</organism>
<evidence type="ECO:0000313" key="3">
    <source>
        <dbReference type="Proteomes" id="UP001500582"/>
    </source>
</evidence>
<dbReference type="Pfam" id="PF13385">
    <property type="entry name" value="Laminin_G_3"/>
    <property type="match status" value="1"/>
</dbReference>
<dbReference type="RefSeq" id="WP_345210772.1">
    <property type="nucleotide sequence ID" value="NZ_BAABFT010000004.1"/>
</dbReference>